<dbReference type="EMBL" id="JABFDY010000014">
    <property type="protein sequence ID" value="KAF7698368.1"/>
    <property type="molecule type" value="Genomic_DNA"/>
</dbReference>
<evidence type="ECO:0000313" key="7">
    <source>
        <dbReference type="EMBL" id="KAF7698368.1"/>
    </source>
</evidence>
<reference evidence="7" key="1">
    <citation type="submission" date="2020-08" db="EMBL/GenBank/DDBJ databases">
        <title>Chromosome-level assembly of Southern catfish (Silurus meridionalis) provides insights into visual adaptation to the nocturnal and benthic lifestyles.</title>
        <authorList>
            <person name="Zhang Y."/>
            <person name="Wang D."/>
            <person name="Peng Z."/>
        </authorList>
    </citation>
    <scope>NUCLEOTIDE SEQUENCE</scope>
    <source>
        <strain evidence="7">SWU-2019-XX</strain>
        <tissue evidence="7">Muscle</tissue>
    </source>
</reference>
<dbReference type="Proteomes" id="UP000606274">
    <property type="component" value="Unassembled WGS sequence"/>
</dbReference>
<feature type="transmembrane region" description="Helical" evidence="5">
    <location>
        <begin position="257"/>
        <end position="280"/>
    </location>
</feature>
<keyword evidence="2" id="KW-0732">Signal</keyword>
<dbReference type="AlphaFoldDB" id="A0A8T0B125"/>
<feature type="domain" description="Ig-like" evidence="6">
    <location>
        <begin position="142"/>
        <end position="203"/>
    </location>
</feature>
<name>A0A8T0B125_SILME</name>
<accession>A0A8T0B125</accession>
<proteinExistence type="predicted"/>
<keyword evidence="4" id="KW-0325">Glycoprotein</keyword>
<dbReference type="GO" id="GO:0016020">
    <property type="term" value="C:membrane"/>
    <property type="evidence" value="ECO:0007669"/>
    <property type="project" value="UniProtKB-SubCell"/>
</dbReference>
<dbReference type="SUPFAM" id="SSF48726">
    <property type="entry name" value="Immunoglobulin"/>
    <property type="match status" value="1"/>
</dbReference>
<comment type="caution">
    <text evidence="7">The sequence shown here is derived from an EMBL/GenBank/DDBJ whole genome shotgun (WGS) entry which is preliminary data.</text>
</comment>
<keyword evidence="3 5" id="KW-0472">Membrane</keyword>
<evidence type="ECO:0000256" key="1">
    <source>
        <dbReference type="ARBA" id="ARBA00004370"/>
    </source>
</evidence>
<dbReference type="InterPro" id="IPR007110">
    <property type="entry name" value="Ig-like_dom"/>
</dbReference>
<evidence type="ECO:0000256" key="4">
    <source>
        <dbReference type="ARBA" id="ARBA00023180"/>
    </source>
</evidence>
<evidence type="ECO:0000256" key="5">
    <source>
        <dbReference type="SAM" id="Phobius"/>
    </source>
</evidence>
<organism evidence="7 8">
    <name type="scientific">Silurus meridionalis</name>
    <name type="common">Southern catfish</name>
    <name type="synonym">Silurus soldatovi meridionalis</name>
    <dbReference type="NCBI Taxonomy" id="175797"/>
    <lineage>
        <taxon>Eukaryota</taxon>
        <taxon>Metazoa</taxon>
        <taxon>Chordata</taxon>
        <taxon>Craniata</taxon>
        <taxon>Vertebrata</taxon>
        <taxon>Euteleostomi</taxon>
        <taxon>Actinopterygii</taxon>
        <taxon>Neopterygii</taxon>
        <taxon>Teleostei</taxon>
        <taxon>Ostariophysi</taxon>
        <taxon>Siluriformes</taxon>
        <taxon>Siluridae</taxon>
        <taxon>Silurus</taxon>
    </lineage>
</organism>
<dbReference type="Gene3D" id="2.60.40.10">
    <property type="entry name" value="Immunoglobulins"/>
    <property type="match status" value="2"/>
</dbReference>
<dbReference type="InterPro" id="IPR036179">
    <property type="entry name" value="Ig-like_dom_sf"/>
</dbReference>
<dbReference type="InterPro" id="IPR015631">
    <property type="entry name" value="CD2/SLAM_rcpt"/>
</dbReference>
<feature type="transmembrane region" description="Helical" evidence="5">
    <location>
        <begin position="217"/>
        <end position="245"/>
    </location>
</feature>
<dbReference type="PANTHER" id="PTHR12080">
    <property type="entry name" value="SIGNALING LYMPHOCYTIC ACTIVATION MOLECULE"/>
    <property type="match status" value="1"/>
</dbReference>
<evidence type="ECO:0000256" key="2">
    <source>
        <dbReference type="ARBA" id="ARBA00022729"/>
    </source>
</evidence>
<keyword evidence="5" id="KW-0812">Transmembrane</keyword>
<evidence type="ECO:0000256" key="3">
    <source>
        <dbReference type="ARBA" id="ARBA00023136"/>
    </source>
</evidence>
<sequence length="308" mass="34744">MRIQIIFGVLCIFTQTAMGLLFQDVGICRFTDNNQCHVALGQKLQLQIPLADGFILKMVDLTSAHHRILTYNKNTPKPNLPRWQFVNKYNTMILTSAERNDSGTYILHTIDTEGTVTSIYTLQLYIAAQVSSVSVWYSCLASEDIKLHCSADGDDLTYSWTSDFNPQLENGSSTLTLSKGHHGNVTCYVKNQVSQSQYTTKLQPCSVTSPKKSNHSFMVFVFVWVFEVIILLSVLVGAFCIYTRIDMILFPPCTNGFRAFVCIFVIIILLVLIVMAFCLYKKLKTERTQQGSDMNQHGKGQEVCKPDM</sequence>
<dbReference type="PROSITE" id="PS50835">
    <property type="entry name" value="IG_LIKE"/>
    <property type="match status" value="1"/>
</dbReference>
<protein>
    <recommendedName>
        <fullName evidence="6">Ig-like domain-containing protein</fullName>
    </recommendedName>
</protein>
<dbReference type="PANTHER" id="PTHR12080:SF48">
    <property type="entry name" value="IMMUNOGLOBULIN SUBTYPE DOMAIN-CONTAINING PROTEIN"/>
    <property type="match status" value="1"/>
</dbReference>
<gene>
    <name evidence="7" type="ORF">HF521_004878</name>
</gene>
<evidence type="ECO:0000313" key="8">
    <source>
        <dbReference type="Proteomes" id="UP000606274"/>
    </source>
</evidence>
<evidence type="ECO:0000259" key="6">
    <source>
        <dbReference type="PROSITE" id="PS50835"/>
    </source>
</evidence>
<dbReference type="InterPro" id="IPR013783">
    <property type="entry name" value="Ig-like_fold"/>
</dbReference>
<keyword evidence="8" id="KW-1185">Reference proteome</keyword>
<keyword evidence="5" id="KW-1133">Transmembrane helix</keyword>
<comment type="subcellular location">
    <subcellularLocation>
        <location evidence="1">Membrane</location>
    </subcellularLocation>
</comment>